<comment type="caution">
    <text evidence="6">The sequence shown here is derived from an EMBL/GenBank/DDBJ whole genome shotgun (WGS) entry which is preliminary data.</text>
</comment>
<dbReference type="STRING" id="78410.A0A0P7AWP8"/>
<dbReference type="Pfam" id="PF24883">
    <property type="entry name" value="NPHP3_N"/>
    <property type="match status" value="1"/>
</dbReference>
<organism evidence="6 7">
    <name type="scientific">Neonectria ditissima</name>
    <dbReference type="NCBI Taxonomy" id="78410"/>
    <lineage>
        <taxon>Eukaryota</taxon>
        <taxon>Fungi</taxon>
        <taxon>Dikarya</taxon>
        <taxon>Ascomycota</taxon>
        <taxon>Pezizomycotina</taxon>
        <taxon>Sordariomycetes</taxon>
        <taxon>Hypocreomycetidae</taxon>
        <taxon>Hypocreales</taxon>
        <taxon>Nectriaceae</taxon>
        <taxon>Neonectria</taxon>
    </lineage>
</organism>
<dbReference type="Proteomes" id="UP000050424">
    <property type="component" value="Unassembled WGS sequence"/>
</dbReference>
<dbReference type="SUPFAM" id="SSF48403">
    <property type="entry name" value="Ankyrin repeat"/>
    <property type="match status" value="1"/>
</dbReference>
<feature type="domain" description="Nephrocystin 3-like N-terminal" evidence="5">
    <location>
        <begin position="232"/>
        <end position="397"/>
    </location>
</feature>
<evidence type="ECO:0000259" key="4">
    <source>
        <dbReference type="Pfam" id="PF22939"/>
    </source>
</evidence>
<reference evidence="6 7" key="1">
    <citation type="submission" date="2015-09" db="EMBL/GenBank/DDBJ databases">
        <title>Draft genome of a European isolate of the apple canker pathogen Neonectria ditissima.</title>
        <authorList>
            <person name="Gomez-Cortecero A."/>
            <person name="Harrison R.J."/>
            <person name="Armitage A.D."/>
        </authorList>
    </citation>
    <scope>NUCLEOTIDE SEQUENCE [LARGE SCALE GENOMIC DNA]</scope>
    <source>
        <strain evidence="6 7">R09/05</strain>
    </source>
</reference>
<dbReference type="PRINTS" id="PR01415">
    <property type="entry name" value="ANKYRIN"/>
</dbReference>
<evidence type="ECO:0000313" key="7">
    <source>
        <dbReference type="Proteomes" id="UP000050424"/>
    </source>
</evidence>
<dbReference type="EMBL" id="LKCW01000151">
    <property type="protein sequence ID" value="KPM37848.1"/>
    <property type="molecule type" value="Genomic_DNA"/>
</dbReference>
<dbReference type="PANTHER" id="PTHR24173:SF74">
    <property type="entry name" value="ANKYRIN REPEAT DOMAIN-CONTAINING PROTEIN 16"/>
    <property type="match status" value="1"/>
</dbReference>
<evidence type="ECO:0000256" key="2">
    <source>
        <dbReference type="ARBA" id="ARBA00023043"/>
    </source>
</evidence>
<dbReference type="PROSITE" id="PS50297">
    <property type="entry name" value="ANK_REP_REGION"/>
    <property type="match status" value="6"/>
</dbReference>
<feature type="repeat" description="ANK" evidence="3">
    <location>
        <begin position="738"/>
        <end position="770"/>
    </location>
</feature>
<dbReference type="Pfam" id="PF22939">
    <property type="entry name" value="WHD_GPIID"/>
    <property type="match status" value="1"/>
</dbReference>
<dbReference type="SMART" id="SM00248">
    <property type="entry name" value="ANK"/>
    <property type="match status" value="11"/>
</dbReference>
<sequence length="1125" mass="125568">MEPLGATASVIAIAELLSKVAKYVNSAVGASKERKSLRLELRACQNILQELVDEADNSEEGRAWSETIKALEAPGAPLSQLRVALDTIEVKLKPKEGVSKVLARLEWPFNEKEIKGIHLSIEREKSLLELALANNSRKLIQEIKRTSDENKKHLINLIQLTKESSEERERQFSQLRDGMLESHSNLHDGLNGLRRCENDRMTLEKRMAIIDWLTPIDYASEQSDFISRRESGTGQWFLDSPEFKTWIETKNQTLFCPGIPGTGKTILTSVVVEELMHRVENDRSIGIAYLYCNFRRQHEQKSEDILASLLKQLSQSQLSLPNSVISLYDRHLTDRLRPTYNEIITTLQSVATLYPRLFIVIDALDEYQVAAPTQKTFLPEIFDLQAKCGLNLYATSRFIPKITESFDKSIVLEIKASEHDVGKYVDNHLSCLPSFVRRNEALQQEVRAKIINAVDGMYVTIQGLISKALAPNNPRFLLAKLHLESLAGKISPRAVRVALSQLPTGSKAYDHAYTDAMTRIHGQVHDQEQLATKVLSWITRAKERLTTLELRHALAVEIYDGWELDEECLPEVEDMVSVCAGLVTVDQRGSIIRLVHFTTQEYFARTWEKWFPDSETKITKICTTYLSFDTFRRGRCNTNNELTERLQLNPFYLYAARNWMFHAQRAHATVQEAGHFLRSSAHVEASVQVLSKHANAAMGILSGAVTDITGLHLTAFFGLDNVTLLLLDTGDVDPTDSDGRTPLSYAAQKGHVEVIRMLIRQQADPNSTDAFGQTPLLYAVENGHLGALKVFLDSSKFHVYLEDYNCQRALEKAIRYGREGVVELLLATEKVDVDRVDRVWGTPLSMAARFDLEGIARLLLATEKVHADQVDKAGRTPLSLAARYGSEAVVRVLLNTNKVNVDSKAVGLRGRTPLSFAAQRGHEAVVRLLLDTGQVDVNSRASGRTPLSFAAERGHEAVVRLLLENGQVDADAEAAVGTPLFFAVQGGHETVVRLLLDTGRVDVDSVVFLNSWVEDPYRGWTPLLLAAQTGEEAIMRLLLENAADPNWKDETGRTPLFWAAWYGREAACELLLSTPGVDLDVKVVTHGLHQGQTPLSCAVSRGHKGIVQLLLEKGAKLRFSGSAGL</sequence>
<dbReference type="Pfam" id="PF00023">
    <property type="entry name" value="Ank"/>
    <property type="match status" value="1"/>
</dbReference>
<evidence type="ECO:0000256" key="1">
    <source>
        <dbReference type="ARBA" id="ARBA00022737"/>
    </source>
</evidence>
<dbReference type="AlphaFoldDB" id="A0A0P7AWP8"/>
<feature type="repeat" description="ANK" evidence="3">
    <location>
        <begin position="1018"/>
        <end position="1050"/>
    </location>
</feature>
<evidence type="ECO:0000256" key="3">
    <source>
        <dbReference type="PROSITE-ProRule" id="PRU00023"/>
    </source>
</evidence>
<evidence type="ECO:0000259" key="5">
    <source>
        <dbReference type="Pfam" id="PF24883"/>
    </source>
</evidence>
<keyword evidence="2 3" id="KW-0040">ANK repeat</keyword>
<protein>
    <submittedName>
        <fullName evidence="6">Uncharacterized protein</fullName>
    </submittedName>
</protein>
<gene>
    <name evidence="6" type="ORF">AK830_g8693</name>
</gene>
<proteinExistence type="predicted"/>
<dbReference type="InterPro" id="IPR036770">
    <property type="entry name" value="Ankyrin_rpt-contain_sf"/>
</dbReference>
<dbReference type="Gene3D" id="3.40.50.300">
    <property type="entry name" value="P-loop containing nucleotide triphosphate hydrolases"/>
    <property type="match status" value="1"/>
</dbReference>
<dbReference type="OrthoDB" id="448455at2759"/>
<dbReference type="PANTHER" id="PTHR24173">
    <property type="entry name" value="ANKYRIN REPEAT CONTAINING"/>
    <property type="match status" value="1"/>
</dbReference>
<feature type="repeat" description="ANK" evidence="3">
    <location>
        <begin position="942"/>
        <end position="966"/>
    </location>
</feature>
<keyword evidence="7" id="KW-1185">Reference proteome</keyword>
<feature type="repeat" description="ANK" evidence="3">
    <location>
        <begin position="1090"/>
        <end position="1122"/>
    </location>
</feature>
<dbReference type="PROSITE" id="PS50088">
    <property type="entry name" value="ANK_REPEAT"/>
    <property type="match status" value="6"/>
</dbReference>
<dbReference type="InterPro" id="IPR027417">
    <property type="entry name" value="P-loop_NTPase"/>
</dbReference>
<feature type="repeat" description="ANK" evidence="3">
    <location>
        <begin position="909"/>
        <end position="933"/>
    </location>
</feature>
<dbReference type="Gene3D" id="1.25.40.20">
    <property type="entry name" value="Ankyrin repeat-containing domain"/>
    <property type="match status" value="4"/>
</dbReference>
<dbReference type="Pfam" id="PF13637">
    <property type="entry name" value="Ank_4"/>
    <property type="match status" value="1"/>
</dbReference>
<feature type="domain" description="GPI inositol-deacylase winged helix" evidence="4">
    <location>
        <begin position="528"/>
        <end position="604"/>
    </location>
</feature>
<dbReference type="InterPro" id="IPR002110">
    <property type="entry name" value="Ankyrin_rpt"/>
</dbReference>
<name>A0A0P7AWP8_9HYPO</name>
<dbReference type="InterPro" id="IPR056884">
    <property type="entry name" value="NPHP3-like_N"/>
</dbReference>
<dbReference type="InterPro" id="IPR054471">
    <property type="entry name" value="GPIID_WHD"/>
</dbReference>
<feature type="repeat" description="ANK" evidence="3">
    <location>
        <begin position="873"/>
        <end position="895"/>
    </location>
</feature>
<keyword evidence="1" id="KW-0677">Repeat</keyword>
<evidence type="ECO:0000313" key="6">
    <source>
        <dbReference type="EMBL" id="KPM37848.1"/>
    </source>
</evidence>
<accession>A0A0P7AWP8</accession>
<dbReference type="Pfam" id="PF12796">
    <property type="entry name" value="Ank_2"/>
    <property type="match status" value="3"/>
</dbReference>